<dbReference type="InterPro" id="IPR027417">
    <property type="entry name" value="P-loop_NTPase"/>
</dbReference>
<dbReference type="SUPFAM" id="SSF52540">
    <property type="entry name" value="P-loop containing nucleoside triphosphate hydrolases"/>
    <property type="match status" value="1"/>
</dbReference>
<dbReference type="HOGENOM" id="CLU_1907715_0_0_1"/>
<dbReference type="OrthoDB" id="10448694at2759"/>
<dbReference type="Gene3D" id="3.40.50.10810">
    <property type="entry name" value="Tandem AAA-ATPase domain"/>
    <property type="match status" value="1"/>
</dbReference>
<evidence type="ECO:0000313" key="5">
    <source>
        <dbReference type="EMBL" id="EFP76055.2"/>
    </source>
</evidence>
<keyword evidence="6" id="KW-1185">Reference proteome</keyword>
<evidence type="ECO:0000256" key="2">
    <source>
        <dbReference type="ARBA" id="ARBA00022840"/>
    </source>
</evidence>
<dbReference type="RefSeq" id="XP_003320474.2">
    <property type="nucleotide sequence ID" value="XM_003320426.2"/>
</dbReference>
<dbReference type="InterPro" id="IPR038718">
    <property type="entry name" value="SNF2-like_sf"/>
</dbReference>
<dbReference type="Pfam" id="PF00176">
    <property type="entry name" value="SNF2-rel_dom"/>
    <property type="match status" value="1"/>
</dbReference>
<name>E3JVI0_PUCGT</name>
<sequence length="133" mass="15151">MKWLYLFAGPPPTLSASLRQCQTNLKSHQLSALSFLLRNEHPNNNTKDLWYHDDNAWLRHYFDEESVSSETEPPEDDRSQGSILADDMGLGKTLTTLVFSSGVWAPNGVYLFTSYRGQVDQVDHWSLGLCLIF</sequence>
<feature type="domain" description="SNF2 N-terminal" evidence="4">
    <location>
        <begin position="28"/>
        <end position="99"/>
    </location>
</feature>
<dbReference type="VEuPathDB" id="FungiDB:PGTG_02496"/>
<organism evidence="5 6">
    <name type="scientific">Puccinia graminis f. sp. tritici (strain CRL 75-36-700-3 / race SCCL)</name>
    <name type="common">Black stem rust fungus</name>
    <dbReference type="NCBI Taxonomy" id="418459"/>
    <lineage>
        <taxon>Eukaryota</taxon>
        <taxon>Fungi</taxon>
        <taxon>Dikarya</taxon>
        <taxon>Basidiomycota</taxon>
        <taxon>Pucciniomycotina</taxon>
        <taxon>Pucciniomycetes</taxon>
        <taxon>Pucciniales</taxon>
        <taxon>Pucciniaceae</taxon>
        <taxon>Puccinia</taxon>
    </lineage>
</organism>
<reference evidence="6" key="2">
    <citation type="journal article" date="2011" name="Proc. Natl. Acad. Sci. U.S.A.">
        <title>Obligate biotrophy features unraveled by the genomic analysis of rust fungi.</title>
        <authorList>
            <person name="Duplessis S."/>
            <person name="Cuomo C.A."/>
            <person name="Lin Y.-C."/>
            <person name="Aerts A."/>
            <person name="Tisserant E."/>
            <person name="Veneault-Fourrey C."/>
            <person name="Joly D.L."/>
            <person name="Hacquard S."/>
            <person name="Amselem J."/>
            <person name="Cantarel B.L."/>
            <person name="Chiu R."/>
            <person name="Coutinho P.M."/>
            <person name="Feau N."/>
            <person name="Field M."/>
            <person name="Frey P."/>
            <person name="Gelhaye E."/>
            <person name="Goldberg J."/>
            <person name="Grabherr M.G."/>
            <person name="Kodira C.D."/>
            <person name="Kohler A."/>
            <person name="Kuees U."/>
            <person name="Lindquist E.A."/>
            <person name="Lucas S.M."/>
            <person name="Mago R."/>
            <person name="Mauceli E."/>
            <person name="Morin E."/>
            <person name="Murat C."/>
            <person name="Pangilinan J.L."/>
            <person name="Park R."/>
            <person name="Pearson M."/>
            <person name="Quesneville H."/>
            <person name="Rouhier N."/>
            <person name="Sakthikumar S."/>
            <person name="Salamov A.A."/>
            <person name="Schmutz J."/>
            <person name="Selles B."/>
            <person name="Shapiro H."/>
            <person name="Tanguay P."/>
            <person name="Tuskan G.A."/>
            <person name="Henrissat B."/>
            <person name="Van de Peer Y."/>
            <person name="Rouze P."/>
            <person name="Ellis J.G."/>
            <person name="Dodds P.N."/>
            <person name="Schein J.E."/>
            <person name="Zhong S."/>
            <person name="Hamelin R.C."/>
            <person name="Grigoriev I.V."/>
            <person name="Szabo L.J."/>
            <person name="Martin F."/>
        </authorList>
    </citation>
    <scope>NUCLEOTIDE SEQUENCE [LARGE SCALE GENOMIC DNA]</scope>
    <source>
        <strain evidence="6">CRL 75-36-700-3 / race SCCL</strain>
    </source>
</reference>
<dbReference type="AlphaFoldDB" id="E3JVI0"/>
<evidence type="ECO:0000256" key="1">
    <source>
        <dbReference type="ARBA" id="ARBA00022741"/>
    </source>
</evidence>
<dbReference type="InterPro" id="IPR000330">
    <property type="entry name" value="SNF2_N"/>
</dbReference>
<evidence type="ECO:0000259" key="4">
    <source>
        <dbReference type="Pfam" id="PF00176"/>
    </source>
</evidence>
<dbReference type="InParanoid" id="E3JVI0"/>
<dbReference type="STRING" id="418459.E3JVI0"/>
<dbReference type="Proteomes" id="UP000008783">
    <property type="component" value="Unassembled WGS sequence"/>
</dbReference>
<reference key="1">
    <citation type="submission" date="2007-01" db="EMBL/GenBank/DDBJ databases">
        <title>The Genome Sequence of Puccinia graminis f. sp. tritici Strain CRL 75-36-700-3.</title>
        <authorList>
            <consortium name="The Broad Institute Genome Sequencing Platform"/>
            <person name="Birren B."/>
            <person name="Lander E."/>
            <person name="Galagan J."/>
            <person name="Nusbaum C."/>
            <person name="Devon K."/>
            <person name="Cuomo C."/>
            <person name="Jaffe D."/>
            <person name="Butler J."/>
            <person name="Alvarez P."/>
            <person name="Gnerre S."/>
            <person name="Grabherr M."/>
            <person name="Mauceli E."/>
            <person name="Brockman W."/>
            <person name="Young S."/>
            <person name="LaButti K."/>
            <person name="Sykes S."/>
            <person name="DeCaprio D."/>
            <person name="Crawford M."/>
            <person name="Koehrsen M."/>
            <person name="Engels R."/>
            <person name="Montgomery P."/>
            <person name="Pearson M."/>
            <person name="Howarth C."/>
            <person name="Larson L."/>
            <person name="White J."/>
            <person name="Zeng Q."/>
            <person name="Kodira C."/>
            <person name="Yandava C."/>
            <person name="Alvarado L."/>
            <person name="O'Leary S."/>
            <person name="Szabo L."/>
            <person name="Dean R."/>
            <person name="Schein J."/>
        </authorList>
    </citation>
    <scope>NUCLEOTIDE SEQUENCE</scope>
    <source>
        <strain>CRL 75-36-700-3</strain>
    </source>
</reference>
<accession>E3JVI0</accession>
<protein>
    <recommendedName>
        <fullName evidence="4">SNF2 N-terminal domain-containing protein</fullName>
    </recommendedName>
</protein>
<keyword evidence="2" id="KW-0067">ATP-binding</keyword>
<feature type="region of interest" description="Disordered" evidence="3">
    <location>
        <begin position="65"/>
        <end position="84"/>
    </location>
</feature>
<dbReference type="GO" id="GO:0005524">
    <property type="term" value="F:ATP binding"/>
    <property type="evidence" value="ECO:0007669"/>
    <property type="project" value="InterPro"/>
</dbReference>
<dbReference type="eggNOG" id="KOG4439">
    <property type="taxonomic scope" value="Eukaryota"/>
</dbReference>
<feature type="compositionally biased region" description="Acidic residues" evidence="3">
    <location>
        <begin position="65"/>
        <end position="75"/>
    </location>
</feature>
<gene>
    <name evidence="5" type="ORF">PGTG_02496</name>
</gene>
<keyword evidence="1" id="KW-0547">Nucleotide-binding</keyword>
<proteinExistence type="predicted"/>
<dbReference type="KEGG" id="pgr:PGTG_02496"/>
<evidence type="ECO:0000256" key="3">
    <source>
        <dbReference type="SAM" id="MobiDB-lite"/>
    </source>
</evidence>
<evidence type="ECO:0000313" key="6">
    <source>
        <dbReference type="Proteomes" id="UP000008783"/>
    </source>
</evidence>
<dbReference type="EMBL" id="DS178265">
    <property type="protein sequence ID" value="EFP76055.2"/>
    <property type="molecule type" value="Genomic_DNA"/>
</dbReference>
<dbReference type="GeneID" id="10533295"/>